<dbReference type="InterPro" id="IPR029068">
    <property type="entry name" value="Glyas_Bleomycin-R_OHBP_Dase"/>
</dbReference>
<dbReference type="SUPFAM" id="SSF54593">
    <property type="entry name" value="Glyoxalase/Bleomycin resistance protein/Dihydroxybiphenyl dioxygenase"/>
    <property type="match status" value="1"/>
</dbReference>
<protein>
    <recommendedName>
        <fullName evidence="1">VOC domain-containing protein</fullName>
    </recommendedName>
</protein>
<dbReference type="EMBL" id="MSPX01000008">
    <property type="protein sequence ID" value="OQP86226.1"/>
    <property type="molecule type" value="Genomic_DNA"/>
</dbReference>
<sequence length="120" mass="13096">MNPSYLLLYVTDVARSAALYAEITGRTPVEQSPGFALFALDTLRFGLWRRDAVQPAVTVDPGALEIGFPLETEAELAATLARWTALGLTLLQPVTTMEFGRTFTVADPDGHRLRAFVLSV</sequence>
<dbReference type="PIRSF" id="PIRSF039020">
    <property type="entry name" value="EhpR"/>
    <property type="match status" value="1"/>
</dbReference>
<gene>
    <name evidence="2" type="ORF">BTR14_10990</name>
</gene>
<dbReference type="InterPro" id="IPR026275">
    <property type="entry name" value="Glyoxalase/dOase/EhpR"/>
</dbReference>
<dbReference type="Gene3D" id="3.30.720.120">
    <property type="match status" value="1"/>
</dbReference>
<proteinExistence type="predicted"/>
<organism evidence="2 3">
    <name type="scientific">Xaviernesmea rhizosphaerae</name>
    <dbReference type="NCBI Taxonomy" id="1672749"/>
    <lineage>
        <taxon>Bacteria</taxon>
        <taxon>Pseudomonadati</taxon>
        <taxon>Pseudomonadota</taxon>
        <taxon>Alphaproteobacteria</taxon>
        <taxon>Hyphomicrobiales</taxon>
        <taxon>Rhizobiaceae</taxon>
        <taxon>Rhizobium/Agrobacterium group</taxon>
        <taxon>Xaviernesmea</taxon>
    </lineage>
</organism>
<keyword evidence="3" id="KW-1185">Reference proteome</keyword>
<evidence type="ECO:0000313" key="2">
    <source>
        <dbReference type="EMBL" id="OQP86226.1"/>
    </source>
</evidence>
<dbReference type="Proteomes" id="UP000192652">
    <property type="component" value="Unassembled WGS sequence"/>
</dbReference>
<accession>A0ABX3PDM6</accession>
<comment type="caution">
    <text evidence="2">The sequence shown here is derived from an EMBL/GenBank/DDBJ whole genome shotgun (WGS) entry which is preliminary data.</text>
</comment>
<reference evidence="2 3" key="1">
    <citation type="journal article" date="2017" name="Antonie Van Leeuwenhoek">
        <title>Rhizobium rhizosphaerae sp. nov., a novel species isolated from rice rhizosphere.</title>
        <authorList>
            <person name="Zhao J.J."/>
            <person name="Zhang J."/>
            <person name="Zhang R.J."/>
            <person name="Zhang C.W."/>
            <person name="Yin H.Q."/>
            <person name="Zhang X.X."/>
        </authorList>
    </citation>
    <scope>NUCLEOTIDE SEQUENCE [LARGE SCALE GENOMIC DNA]</scope>
    <source>
        <strain evidence="2 3">RD15</strain>
    </source>
</reference>
<evidence type="ECO:0000313" key="3">
    <source>
        <dbReference type="Proteomes" id="UP000192652"/>
    </source>
</evidence>
<evidence type="ECO:0000259" key="1">
    <source>
        <dbReference type="PROSITE" id="PS51819"/>
    </source>
</evidence>
<dbReference type="PROSITE" id="PS51819">
    <property type="entry name" value="VOC"/>
    <property type="match status" value="1"/>
</dbReference>
<dbReference type="Gene3D" id="3.30.720.110">
    <property type="match status" value="1"/>
</dbReference>
<dbReference type="InterPro" id="IPR004360">
    <property type="entry name" value="Glyas_Fos-R_dOase_dom"/>
</dbReference>
<name>A0ABX3PDM6_9HYPH</name>
<dbReference type="Pfam" id="PF00903">
    <property type="entry name" value="Glyoxalase"/>
    <property type="match status" value="1"/>
</dbReference>
<dbReference type="RefSeq" id="WP_081176216.1">
    <property type="nucleotide sequence ID" value="NZ_MSPX01000008.1"/>
</dbReference>
<dbReference type="InterPro" id="IPR037523">
    <property type="entry name" value="VOC_core"/>
</dbReference>
<feature type="domain" description="VOC" evidence="1">
    <location>
        <begin position="2"/>
        <end position="118"/>
    </location>
</feature>